<name>A0A975G4K2_9CAUL</name>
<dbReference type="Proteomes" id="UP000676409">
    <property type="component" value="Chromosome"/>
</dbReference>
<dbReference type="RefSeq" id="WP_211940509.1">
    <property type="nucleotide sequence ID" value="NZ_CP073078.1"/>
</dbReference>
<dbReference type="InterPro" id="IPR027266">
    <property type="entry name" value="TrmE/GcvT-like"/>
</dbReference>
<proteinExistence type="predicted"/>
<dbReference type="SUPFAM" id="SSF103025">
    <property type="entry name" value="Folate-binding domain"/>
    <property type="match status" value="1"/>
</dbReference>
<evidence type="ECO:0000313" key="1">
    <source>
        <dbReference type="EMBL" id="QUD90458.1"/>
    </source>
</evidence>
<evidence type="ECO:0000313" key="2">
    <source>
        <dbReference type="Proteomes" id="UP000676409"/>
    </source>
</evidence>
<dbReference type="Pfam" id="PF04268">
    <property type="entry name" value="SoxG"/>
    <property type="match status" value="1"/>
</dbReference>
<dbReference type="AlphaFoldDB" id="A0A975G4K2"/>
<protein>
    <recommendedName>
        <fullName evidence="3">Sarcosine oxidase subunit gamma</fullName>
    </recommendedName>
</protein>
<dbReference type="EMBL" id="CP073078">
    <property type="protein sequence ID" value="QUD90458.1"/>
    <property type="molecule type" value="Genomic_DNA"/>
</dbReference>
<evidence type="ECO:0008006" key="3">
    <source>
        <dbReference type="Google" id="ProtNLM"/>
    </source>
</evidence>
<dbReference type="KEGG" id="caul:KCG34_11635"/>
<accession>A0A975G4K2</accession>
<organism evidence="1 2">
    <name type="scientific">Phenylobacterium montanum</name>
    <dbReference type="NCBI Taxonomy" id="2823693"/>
    <lineage>
        <taxon>Bacteria</taxon>
        <taxon>Pseudomonadati</taxon>
        <taxon>Pseudomonadota</taxon>
        <taxon>Alphaproteobacteria</taxon>
        <taxon>Caulobacterales</taxon>
        <taxon>Caulobacteraceae</taxon>
        <taxon>Phenylobacterium</taxon>
    </lineage>
</organism>
<sequence length="163" mass="17224">MTEAPVTIARREPEALLRLGFWGEPGAGLPAPLRSADTPDGRLIWIEPQAWMLRAPLASLDAAITQLEALAGDAGAVIDITGGLTRFTLIGPAWRELLTIGGVFNVENLAFTAGCTAATVLHHAAIWIDVTADEAADVYCLPSYAEHLAEHWGDALARMAAAA</sequence>
<reference evidence="1" key="1">
    <citation type="submission" date="2021-04" db="EMBL/GenBank/DDBJ databases">
        <title>The complete genome sequence of Caulobacter sp. S6.</title>
        <authorList>
            <person name="Tang Y."/>
            <person name="Ouyang W."/>
            <person name="Liu Q."/>
            <person name="Huang B."/>
            <person name="Guo Z."/>
            <person name="Lei P."/>
        </authorList>
    </citation>
    <scope>NUCLEOTIDE SEQUENCE</scope>
    <source>
        <strain evidence="1">S6</strain>
    </source>
</reference>
<gene>
    <name evidence="1" type="ORF">KCG34_11635</name>
</gene>
<keyword evidence="2" id="KW-1185">Reference proteome</keyword>
<dbReference type="Gene3D" id="3.30.1360.120">
    <property type="entry name" value="Probable tRNA modification gtpase trme, domain 1"/>
    <property type="match status" value="1"/>
</dbReference>
<dbReference type="InterPro" id="IPR007375">
    <property type="entry name" value="SoxG"/>
</dbReference>